<protein>
    <submittedName>
        <fullName evidence="3">RemA</fullName>
    </submittedName>
</protein>
<dbReference type="SMART" id="SM00060">
    <property type="entry name" value="FN3"/>
    <property type="match status" value="1"/>
</dbReference>
<dbReference type="PROSITE" id="PS50853">
    <property type="entry name" value="FN3"/>
    <property type="match status" value="1"/>
</dbReference>
<dbReference type="InterPro" id="IPR013783">
    <property type="entry name" value="Ig-like_fold"/>
</dbReference>
<evidence type="ECO:0000313" key="3">
    <source>
        <dbReference type="EMBL" id="RYJ39482.1"/>
    </source>
</evidence>
<dbReference type="SUPFAM" id="SSF49299">
    <property type="entry name" value="PKD domain"/>
    <property type="match status" value="1"/>
</dbReference>
<comment type="caution">
    <text evidence="3">The sequence shown here is derived from an EMBL/GenBank/DDBJ whole genome shotgun (WGS) entry which is preliminary data.</text>
</comment>
<dbReference type="InterPro" id="IPR003961">
    <property type="entry name" value="FN3_dom"/>
</dbReference>
<dbReference type="NCBIfam" id="NF033708">
    <property type="entry name" value="T9SS_Cterm_ChiA"/>
    <property type="match status" value="1"/>
</dbReference>
<dbReference type="PROSITE" id="PS51820">
    <property type="entry name" value="PA14"/>
    <property type="match status" value="1"/>
</dbReference>
<evidence type="ECO:0000259" key="1">
    <source>
        <dbReference type="PROSITE" id="PS50853"/>
    </source>
</evidence>
<evidence type="ECO:0000259" key="2">
    <source>
        <dbReference type="PROSITE" id="PS51820"/>
    </source>
</evidence>
<accession>A0A444W191</accession>
<dbReference type="Gene3D" id="2.60.40.10">
    <property type="entry name" value="Immunoglobulins"/>
    <property type="match status" value="1"/>
</dbReference>
<organism evidence="3 4">
    <name type="scientific">Flavobacterium anhuiense</name>
    <dbReference type="NCBI Taxonomy" id="459526"/>
    <lineage>
        <taxon>Bacteria</taxon>
        <taxon>Pseudomonadati</taxon>
        <taxon>Bacteroidota</taxon>
        <taxon>Flavobacteriia</taxon>
        <taxon>Flavobacteriales</taxon>
        <taxon>Flavobacteriaceae</taxon>
        <taxon>Flavobacterium</taxon>
    </lineage>
</organism>
<proteinExistence type="predicted"/>
<dbReference type="Pfam" id="PF00041">
    <property type="entry name" value="fn3"/>
    <property type="match status" value="1"/>
</dbReference>
<name>A0A444W191_9FLAO</name>
<dbReference type="InterPro" id="IPR037524">
    <property type="entry name" value="PA14/GLEYA"/>
</dbReference>
<dbReference type="CDD" id="cd00063">
    <property type="entry name" value="FN3"/>
    <property type="match status" value="1"/>
</dbReference>
<evidence type="ECO:0000313" key="4">
    <source>
        <dbReference type="Proteomes" id="UP000290433"/>
    </source>
</evidence>
<feature type="domain" description="Fibronectin type-III" evidence="1">
    <location>
        <begin position="414"/>
        <end position="515"/>
    </location>
</feature>
<dbReference type="EMBL" id="JUIV01000004">
    <property type="protein sequence ID" value="RYJ39482.1"/>
    <property type="molecule type" value="Genomic_DNA"/>
</dbReference>
<dbReference type="InterPro" id="IPR036116">
    <property type="entry name" value="FN3_sf"/>
</dbReference>
<feature type="domain" description="PA14" evidence="2">
    <location>
        <begin position="170"/>
        <end position="315"/>
    </location>
</feature>
<gene>
    <name evidence="3" type="ORF">NU08_1790</name>
</gene>
<reference evidence="3 4" key="1">
    <citation type="submission" date="2014-12" db="EMBL/GenBank/DDBJ databases">
        <title>Genome sequence of Flavobacterium anhuiense RCM74.</title>
        <authorList>
            <person name="Kim J.F."/>
            <person name="Song J.Y."/>
            <person name="Kwak M.-J."/>
            <person name="Lee S.-W."/>
        </authorList>
    </citation>
    <scope>NUCLEOTIDE SEQUENCE [LARGE SCALE GENOMIC DNA]</scope>
    <source>
        <strain evidence="3 4">RCM74</strain>
    </source>
</reference>
<dbReference type="SUPFAM" id="SSF49265">
    <property type="entry name" value="Fibronectin type III"/>
    <property type="match status" value="1"/>
</dbReference>
<dbReference type="InterPro" id="IPR035986">
    <property type="entry name" value="PKD_dom_sf"/>
</dbReference>
<sequence length="1584" mass="164180">MFFVVSSNYGQCAYPSSATQAGSTDYMFCIDNSNTITAGSIRAGRYIVLNVISGFTYTFSGNIFTGNEEITIFNATNNAYVGAGGFASGGNTNLTWKATFSGRIKILLTKTGCVSDNTNANNSLTITLDSLANNIDDQTAAGTDIWKGHLYNWTSNTLPPGGSSPLTPPTTTPFSNAEYAGYYDFGSETIGTTYNFNGDTGCFNVFSDGVQRANIYPETFAVRYRMKSTRPAGCYLVTLRGDDGVRLYVDNVRVFDEWKEQSSTEYANVLVYLKGPGAGGSDLILDYYENGGQNQVSFSIVPFDANSNTIVAPSPSVVCSGVQPNTIDGSSYLYNNSSINPTIKYQWQTATNINGPWNDISGATLEDYRPGATTTTTSPVVNYYRRVVSAAASNASACTWNSNVISITTGIVGTPTAPTSGLASNITCSSFTANWSSITAATSYRIDVATNNNFAAGNMVVSNLDVGSVTSFNVTGLNTATTTYYYRVRAYNGCGGTTSAVASSNIITVVLTSPTVTISGTAMVCQNASAPNVSFTNSQNSAITVTYKINGGANTTVNVPANGTTNISVTTTANGTFTYSLVSAAYQAVPSCTQTLSGSAVITVNPNPTATAGPALSAICQGATSAAMGGSVGGGATGGTWTGGSGTWTNAADPVNATYTAGASESGSIILTLTTSGGSCGTATATKTITVNPNPTANAGAALSAICQGATSAAMGGSVGGGATGGTWTGGSGTWTNAADPANATYTAGASESGSITLTLTTSGGSCGTATATKTITVNPNPTATAGSALSAICQGAVSAAMGGSVGGGATGGTWTGGSGTWTNAADPVNATYTAGASESGSITLTLTTSGGSCGTATATKTITVNPNPTANAGSALSAICQGATSAPMGGSVGGGATGGTWTGGSGTWTNAADPVNATYTAGASESGSIILTLTTSGGLCNTISVTKTITVIQAPIPSIVKNGNVSCGSFGSITVDTLPADWTINQTGLTTLPKTYSGTTSTLPIQDLTADTYSFTVTDNATGCTSSSASVTIDDISSFTEWNGSGWTNNEPDGSKSVIISSVVPNQPFPNVTPLPKTNIDACSLEIRVPAGSEVVIPSGLTLTITNAVTSNGRLVFRNGSSLIQKTDVQNSGNIVYERETSVRRFDLTYWSSPVTVSPDLGPKMNELSPTTLFDKYFYFEPIAGWKTNLYGGMSMKVGNGYSIRGPQGFDTAVPSIFTGKFVGVPNNGNITVKSVVADKYFFFGNPYPSAIDADALIETNKDVLGTIYLWTHVTSPQKAPGDNTYRYTSDDYIAYNISGTTSVGNNGAPAKPFDGFIAAGQGFLARPKTTEILFNNAMRVEANNGQFLKTAKRSIEKNRIWLNITNTQGAFKQILVGYIQGATNSVDINYDAFSAAGNSFIDFYSINETKKLTIQGRALPFDNSDLVPLGYKTAIEGEFTIAIDHGDGFFNTQEVFLEDKTTGKITNLRNENYTFSTLTGTFADRFVLRYTNKTLGTGDFENLESSVLVSVKDKVISITSSKETIKEVNIFDVGAQSLYSKKKVNSSELQINNLHSSDQVLLVKVTLENGSTITKKVVFSNL</sequence>
<dbReference type="Proteomes" id="UP000290433">
    <property type="component" value="Unassembled WGS sequence"/>
</dbReference>